<evidence type="ECO:0000313" key="2">
    <source>
        <dbReference type="EMBL" id="QNO43167.1"/>
    </source>
</evidence>
<dbReference type="EMBL" id="MT631103">
    <property type="protein sequence ID" value="QNO45367.1"/>
    <property type="molecule type" value="Genomic_DNA"/>
</dbReference>
<dbReference type="AlphaFoldDB" id="A0A7G9Y2F6"/>
<evidence type="ECO:0000313" key="3">
    <source>
        <dbReference type="EMBL" id="QNO45367.1"/>
    </source>
</evidence>
<organism evidence="1">
    <name type="scientific">Candidatus Methanogaster sp. ANME-2c ERB4</name>
    <dbReference type="NCBI Taxonomy" id="2759911"/>
    <lineage>
        <taxon>Archaea</taxon>
        <taxon>Methanobacteriati</taxon>
        <taxon>Methanobacteriota</taxon>
        <taxon>Stenosarchaea group</taxon>
        <taxon>Methanomicrobia</taxon>
        <taxon>Methanosarcinales</taxon>
        <taxon>ANME-2 cluster</taxon>
        <taxon>Candidatus Methanogasteraceae</taxon>
        <taxon>Candidatus Methanogaster</taxon>
    </lineage>
</organism>
<evidence type="ECO:0000313" key="1">
    <source>
        <dbReference type="EMBL" id="QNO42190.1"/>
    </source>
</evidence>
<protein>
    <submittedName>
        <fullName evidence="1">Uncharacterized protein</fullName>
    </submittedName>
</protein>
<reference evidence="1" key="1">
    <citation type="submission" date="2020-06" db="EMBL/GenBank/DDBJ databases">
        <title>Unique genomic features of the anaerobic methanotrophic archaea.</title>
        <authorList>
            <person name="Chadwick G.L."/>
            <person name="Skennerton C.T."/>
            <person name="Laso-Perez R."/>
            <person name="Leu A.O."/>
            <person name="Speth D.R."/>
            <person name="Yu H."/>
            <person name="Morgan-Lang C."/>
            <person name="Hatzenpichler R."/>
            <person name="Goudeau D."/>
            <person name="Malmstrom R."/>
            <person name="Brazelton W.J."/>
            <person name="Woyke T."/>
            <person name="Hallam S.J."/>
            <person name="Tyson G.W."/>
            <person name="Wegener G."/>
            <person name="Boetius A."/>
            <person name="Orphan V."/>
        </authorList>
    </citation>
    <scope>NUCLEOTIDE SEQUENCE</scope>
</reference>
<dbReference type="EMBL" id="MT631136">
    <property type="protein sequence ID" value="QNO45608.1"/>
    <property type="molecule type" value="Genomic_DNA"/>
</dbReference>
<accession>A0A7G9Y2F6</accession>
<evidence type="ECO:0000313" key="4">
    <source>
        <dbReference type="EMBL" id="QNO45608.1"/>
    </source>
</evidence>
<dbReference type="EMBL" id="MT630718">
    <property type="protein sequence ID" value="QNO42190.1"/>
    <property type="molecule type" value="Genomic_DNA"/>
</dbReference>
<dbReference type="EMBL" id="MT630794">
    <property type="protein sequence ID" value="QNO43167.1"/>
    <property type="molecule type" value="Genomic_DNA"/>
</dbReference>
<sequence length="87" mass="9889">MDSVVSNLCVFAPSRSSDLTQSRGDAKNIVTLSLHVFRIVVYPTDHYGNHWISRPCPSLIPPIKKAQFMPVSEYNHKITRISTRFLC</sequence>
<gene>
    <name evidence="4" type="ORF">JMABOEBK_00005</name>
    <name evidence="3" type="ORF">KKJLOPGH_00005</name>
    <name evidence="2" type="ORF">OODLAJBE_00009</name>
    <name evidence="1" type="ORF">OONBJFFA_00005</name>
</gene>
<proteinExistence type="predicted"/>
<name>A0A7G9Y2F6_9EURY</name>